<gene>
    <name evidence="1" type="ORF">ALECFALPRED_006700</name>
</gene>
<dbReference type="Proteomes" id="UP000664203">
    <property type="component" value="Unassembled WGS sequence"/>
</dbReference>
<organism evidence="1 2">
    <name type="scientific">Alectoria fallacina</name>
    <dbReference type="NCBI Taxonomy" id="1903189"/>
    <lineage>
        <taxon>Eukaryota</taxon>
        <taxon>Fungi</taxon>
        <taxon>Dikarya</taxon>
        <taxon>Ascomycota</taxon>
        <taxon>Pezizomycotina</taxon>
        <taxon>Lecanoromycetes</taxon>
        <taxon>OSLEUM clade</taxon>
        <taxon>Lecanoromycetidae</taxon>
        <taxon>Lecanorales</taxon>
        <taxon>Lecanorineae</taxon>
        <taxon>Parmeliaceae</taxon>
        <taxon>Alectoria</taxon>
    </lineage>
</organism>
<protein>
    <submittedName>
        <fullName evidence="1">Uncharacterized protein</fullName>
    </submittedName>
</protein>
<evidence type="ECO:0000313" key="2">
    <source>
        <dbReference type="Proteomes" id="UP000664203"/>
    </source>
</evidence>
<evidence type="ECO:0000313" key="1">
    <source>
        <dbReference type="EMBL" id="CAF9936098.1"/>
    </source>
</evidence>
<sequence length="230" mass="26000">MNALISKGASIRHLSRTEQEKVTEIWSRLNGNPNVRVPKLGQLPRFLAKPDDTGEMQALAHFLTTTTCTQKDISTHMDTGLQSRGSVDLQGLFTHDGLASGKRTSRSTRRREYSHDDCNRGQIETAGALLKTPDDKGEMHALTHFLTTMAGFRRGETQRKQGAGPEKHIRLPEHHKIIKQWMIANCYVGRAIYHLDRDALLQELLDKIGTVNEEINNKRLKDKIQNIINT</sequence>
<name>A0A8H3IWW8_9LECA</name>
<dbReference type="AlphaFoldDB" id="A0A8H3IWW8"/>
<dbReference type="EMBL" id="CAJPDR010000432">
    <property type="protein sequence ID" value="CAF9936098.1"/>
    <property type="molecule type" value="Genomic_DNA"/>
</dbReference>
<keyword evidence="2" id="KW-1185">Reference proteome</keyword>
<accession>A0A8H3IWW8</accession>
<reference evidence="1" key="1">
    <citation type="submission" date="2021-03" db="EMBL/GenBank/DDBJ databases">
        <authorList>
            <person name="Tagirdzhanova G."/>
        </authorList>
    </citation>
    <scope>NUCLEOTIDE SEQUENCE</scope>
</reference>
<comment type="caution">
    <text evidence="1">The sequence shown here is derived from an EMBL/GenBank/DDBJ whole genome shotgun (WGS) entry which is preliminary data.</text>
</comment>
<proteinExistence type="predicted"/>